<dbReference type="Gene3D" id="3.30.740.10">
    <property type="entry name" value="Protein Inhibitor Of Neuronal Nitric Oxide Synthase"/>
    <property type="match status" value="1"/>
</dbReference>
<reference evidence="3" key="1">
    <citation type="journal article" date="2015" name="Genome Announc.">
        <title>Draft genome sequence of the cellulolytic fungus Chaetomium globosum.</title>
        <authorList>
            <person name="Cuomo C.A."/>
            <person name="Untereiner W.A."/>
            <person name="Ma L.-J."/>
            <person name="Grabherr M."/>
            <person name="Birren B.W."/>
        </authorList>
    </citation>
    <scope>NUCLEOTIDE SEQUENCE [LARGE SCALE GENOMIC DNA]</scope>
    <source>
        <strain evidence="3">ATCC 6205 / CBS 148.51 / DSM 1962 / NBRC 6347 / NRRL 1970</strain>
    </source>
</reference>
<dbReference type="InParanoid" id="Q2HDN8"/>
<dbReference type="SMART" id="SM01375">
    <property type="entry name" value="Dynein_light"/>
    <property type="match status" value="1"/>
</dbReference>
<dbReference type="Proteomes" id="UP000001056">
    <property type="component" value="Unassembled WGS sequence"/>
</dbReference>
<dbReference type="InterPro" id="IPR001372">
    <property type="entry name" value="Dynein_light_chain_typ-1/2"/>
</dbReference>
<evidence type="ECO:0000313" key="3">
    <source>
        <dbReference type="Proteomes" id="UP000001056"/>
    </source>
</evidence>
<dbReference type="GeneID" id="4388039"/>
<dbReference type="RefSeq" id="XP_001220887.1">
    <property type="nucleotide sequence ID" value="XM_001220886.1"/>
</dbReference>
<gene>
    <name evidence="2" type="ORF">CHGG_01666</name>
</gene>
<accession>Q2HDN8</accession>
<evidence type="ECO:0000256" key="1">
    <source>
        <dbReference type="SAM" id="MobiDB-lite"/>
    </source>
</evidence>
<dbReference type="SUPFAM" id="SSF54648">
    <property type="entry name" value="DLC"/>
    <property type="match status" value="1"/>
</dbReference>
<dbReference type="InterPro" id="IPR037177">
    <property type="entry name" value="DLC_sf"/>
</dbReference>
<keyword evidence="3" id="KW-1185">Reference proteome</keyword>
<protein>
    <submittedName>
        <fullName evidence="2">Uncharacterized protein</fullName>
    </submittedName>
</protein>
<proteinExistence type="predicted"/>
<dbReference type="STRING" id="306901.Q2HDN8"/>
<feature type="region of interest" description="Disordered" evidence="1">
    <location>
        <begin position="61"/>
        <end position="128"/>
    </location>
</feature>
<sequence length="128" mass="14079">MPGDEVKAGRSTSPVAREKLEAQIKSADMTEDMQQEVVEVAQEAMAKFTIEKDIAHHIKRTSDNLLLPSEPTTPRKRKRTEEEENCPAADNLGWMDKSPRPSGGTEQQGAPGVAEEKEEDCLMADVAT</sequence>
<organism evidence="2 3">
    <name type="scientific">Chaetomium globosum (strain ATCC 6205 / CBS 148.51 / DSM 1962 / NBRC 6347 / NRRL 1970)</name>
    <name type="common">Soil fungus</name>
    <dbReference type="NCBI Taxonomy" id="306901"/>
    <lineage>
        <taxon>Eukaryota</taxon>
        <taxon>Fungi</taxon>
        <taxon>Dikarya</taxon>
        <taxon>Ascomycota</taxon>
        <taxon>Pezizomycotina</taxon>
        <taxon>Sordariomycetes</taxon>
        <taxon>Sordariomycetidae</taxon>
        <taxon>Sordariales</taxon>
        <taxon>Chaetomiaceae</taxon>
        <taxon>Chaetomium</taxon>
    </lineage>
</organism>
<dbReference type="GO" id="GO:0007017">
    <property type="term" value="P:microtubule-based process"/>
    <property type="evidence" value="ECO:0007669"/>
    <property type="project" value="InterPro"/>
</dbReference>
<evidence type="ECO:0000313" key="2">
    <source>
        <dbReference type="EMBL" id="EAQ93431.1"/>
    </source>
</evidence>
<dbReference type="GO" id="GO:0030286">
    <property type="term" value="C:dynein complex"/>
    <property type="evidence" value="ECO:0007669"/>
    <property type="project" value="InterPro"/>
</dbReference>
<dbReference type="VEuPathDB" id="FungiDB:CHGG_01666"/>
<dbReference type="Pfam" id="PF01221">
    <property type="entry name" value="Dynein_light"/>
    <property type="match status" value="1"/>
</dbReference>
<dbReference type="EMBL" id="CH408029">
    <property type="protein sequence ID" value="EAQ93431.1"/>
    <property type="molecule type" value="Genomic_DNA"/>
</dbReference>
<dbReference type="HOGENOM" id="CLU_1959308_0_0_1"/>
<name>Q2HDN8_CHAGB</name>
<dbReference type="AlphaFoldDB" id="Q2HDN8"/>
<dbReference type="OrthoDB" id="10033309at2759"/>